<dbReference type="GO" id="GO:0034475">
    <property type="term" value="P:U4 snRNA 3'-end processing"/>
    <property type="evidence" value="ECO:0007669"/>
    <property type="project" value="TreeGrafter"/>
</dbReference>
<evidence type="ECO:0000259" key="8">
    <source>
        <dbReference type="Pfam" id="PF01138"/>
    </source>
</evidence>
<proteinExistence type="inferred from homology"/>
<keyword evidence="4" id="KW-0963">Cytoplasm</keyword>
<dbReference type="GO" id="GO:0035925">
    <property type="term" value="F:mRNA 3'-UTR AU-rich region binding"/>
    <property type="evidence" value="ECO:0007669"/>
    <property type="project" value="TreeGrafter"/>
</dbReference>
<dbReference type="GO" id="GO:0071028">
    <property type="term" value="P:nuclear mRNA surveillance"/>
    <property type="evidence" value="ECO:0007669"/>
    <property type="project" value="TreeGrafter"/>
</dbReference>
<keyword evidence="5" id="KW-0694">RNA-binding</keyword>
<dbReference type="AlphaFoldDB" id="A0A7J6LJF3"/>
<dbReference type="GO" id="GO:0000467">
    <property type="term" value="P:exonucleolytic trimming to generate mature 3'-end of 5.8S rRNA from tricistronic rRNA transcript (SSU-rRNA, 5.8S rRNA, LSU-rRNA)"/>
    <property type="evidence" value="ECO:0007669"/>
    <property type="project" value="TreeGrafter"/>
</dbReference>
<dbReference type="GO" id="GO:0071035">
    <property type="term" value="P:nuclear polyadenylation-dependent rRNA catabolic process"/>
    <property type="evidence" value="ECO:0007669"/>
    <property type="project" value="TreeGrafter"/>
</dbReference>
<dbReference type="EMBL" id="JABAHT010000285">
    <property type="protein sequence ID" value="KAF4659021.1"/>
    <property type="molecule type" value="Genomic_DNA"/>
</dbReference>
<comment type="similarity">
    <text evidence="3">Belongs to the RNase PH family.</text>
</comment>
<dbReference type="OrthoDB" id="433369at2759"/>
<dbReference type="SUPFAM" id="SSF54211">
    <property type="entry name" value="Ribosomal protein S5 domain 2-like"/>
    <property type="match status" value="1"/>
</dbReference>
<name>A0A7J6LJF3_PEROL</name>
<dbReference type="InterPro" id="IPR015847">
    <property type="entry name" value="ExoRNase_PH_dom2"/>
</dbReference>
<feature type="compositionally biased region" description="Basic residues" evidence="7">
    <location>
        <begin position="422"/>
        <end position="432"/>
    </location>
</feature>
<evidence type="ECO:0000256" key="7">
    <source>
        <dbReference type="SAM" id="MobiDB-lite"/>
    </source>
</evidence>
<dbReference type="GO" id="GO:0034476">
    <property type="term" value="P:U5 snRNA 3'-end processing"/>
    <property type="evidence" value="ECO:0007669"/>
    <property type="project" value="TreeGrafter"/>
</dbReference>
<comment type="caution">
    <text evidence="10">The sequence shown here is derived from an EMBL/GenBank/DDBJ whole genome shotgun (WGS) entry which is preliminary data.</text>
</comment>
<dbReference type="GO" id="GO:0000176">
    <property type="term" value="C:nuclear exosome (RNase complex)"/>
    <property type="evidence" value="ECO:0007669"/>
    <property type="project" value="TreeGrafter"/>
</dbReference>
<dbReference type="SUPFAM" id="SSF55666">
    <property type="entry name" value="Ribonuclease PH domain 2-like"/>
    <property type="match status" value="1"/>
</dbReference>
<dbReference type="InterPro" id="IPR050590">
    <property type="entry name" value="Exosome_comp_Rrp42_subfam"/>
</dbReference>
<organism evidence="10 11">
    <name type="scientific">Perkinsus olseni</name>
    <name type="common">Perkinsus atlanticus</name>
    <dbReference type="NCBI Taxonomy" id="32597"/>
    <lineage>
        <taxon>Eukaryota</taxon>
        <taxon>Sar</taxon>
        <taxon>Alveolata</taxon>
        <taxon>Perkinsozoa</taxon>
        <taxon>Perkinsea</taxon>
        <taxon>Perkinsida</taxon>
        <taxon>Perkinsidae</taxon>
        <taxon>Perkinsus</taxon>
    </lineage>
</organism>
<dbReference type="InterPro" id="IPR033100">
    <property type="entry name" value="Rrp45"/>
</dbReference>
<dbReference type="InterPro" id="IPR001247">
    <property type="entry name" value="ExoRNase_PH_dom1"/>
</dbReference>
<sequence length="487" mass="52036">MAALTLSDEDFLTQSLFHTGLRADGRRSAEFRKLDIRLGPGLGQAECSIGKTRTRAVVTGALTKPPPNRPREGRLSVNVEAGPMAAPATLPSGNPTGLVGSSQTPEGVSLCNQLERMLKGLNAVDVEALCVQSGALVWELRLDVHVLCDCGNVGDSAAIASIVALRHYRQAEVSVENGDIIYSPHLDPVPLSVHHMPIPVTFAAIPSGLGEDPMLLADPSNLEEQFQGDGGQLVVVMNQYGELCSVLKSGGASLLLDRDLMPAVRLTTARVKAVIALVDDKLAEDEHTRFDVHKADIHHKYAASGLSIENGDAILPLQRDQRKRRLAHLEVPQPMQLDKSADEQPSNPRKSDSGGAEDPLPEPTEPGAVSPAETMYSVKHVDNEGPAAARASPPAPTVSEPATVDNLDDDDLDDLSAAVLVKPKKKKRRPRKSGQAPNHVDGDLAPDSNEVASLVLGSNRRMVGTSWEDDLISVRRPPEYSTGTPIT</sequence>
<dbReference type="Pfam" id="PF03725">
    <property type="entry name" value="RNase_PH_C"/>
    <property type="match status" value="1"/>
</dbReference>
<dbReference type="Pfam" id="PF01138">
    <property type="entry name" value="RNase_PH"/>
    <property type="match status" value="1"/>
</dbReference>
<accession>A0A7J6LJF3</accession>
<dbReference type="InterPro" id="IPR020568">
    <property type="entry name" value="Ribosomal_Su5_D2-typ_SF"/>
</dbReference>
<dbReference type="GO" id="GO:0071038">
    <property type="term" value="P:TRAMP-dependent tRNA surveillance pathway"/>
    <property type="evidence" value="ECO:0007669"/>
    <property type="project" value="TreeGrafter"/>
</dbReference>
<feature type="region of interest" description="Disordered" evidence="7">
    <location>
        <begin position="329"/>
        <end position="370"/>
    </location>
</feature>
<feature type="domain" description="Exoribonuclease phosphorolytic" evidence="8">
    <location>
        <begin position="30"/>
        <end position="167"/>
    </location>
</feature>
<dbReference type="InterPro" id="IPR036345">
    <property type="entry name" value="ExoRNase_PH_dom2_sf"/>
</dbReference>
<gene>
    <name evidence="10" type="primary">EXOSC9_3</name>
    <name evidence="10" type="ORF">FOZ61_005067</name>
</gene>
<evidence type="ECO:0000256" key="3">
    <source>
        <dbReference type="ARBA" id="ARBA00006678"/>
    </source>
</evidence>
<evidence type="ECO:0000256" key="4">
    <source>
        <dbReference type="ARBA" id="ARBA00022490"/>
    </source>
</evidence>
<keyword evidence="6" id="KW-0539">Nucleus</keyword>
<evidence type="ECO:0000259" key="9">
    <source>
        <dbReference type="Pfam" id="PF03725"/>
    </source>
</evidence>
<evidence type="ECO:0000256" key="1">
    <source>
        <dbReference type="ARBA" id="ARBA00004123"/>
    </source>
</evidence>
<comment type="subcellular location">
    <subcellularLocation>
        <location evidence="2">Cytoplasm</location>
    </subcellularLocation>
    <subcellularLocation>
        <location evidence="1">Nucleus</location>
    </subcellularLocation>
</comment>
<dbReference type="Proteomes" id="UP000570595">
    <property type="component" value="Unassembled WGS sequence"/>
</dbReference>
<dbReference type="Gene3D" id="3.30.230.70">
    <property type="entry name" value="GHMP Kinase, N-terminal domain"/>
    <property type="match status" value="1"/>
</dbReference>
<evidence type="ECO:0000256" key="5">
    <source>
        <dbReference type="ARBA" id="ARBA00022884"/>
    </source>
</evidence>
<feature type="domain" description="Exoribonuclease phosphorolytic" evidence="9">
    <location>
        <begin position="195"/>
        <end position="261"/>
    </location>
</feature>
<dbReference type="GO" id="GO:0016075">
    <property type="term" value="P:rRNA catabolic process"/>
    <property type="evidence" value="ECO:0007669"/>
    <property type="project" value="TreeGrafter"/>
</dbReference>
<evidence type="ECO:0000256" key="2">
    <source>
        <dbReference type="ARBA" id="ARBA00004496"/>
    </source>
</evidence>
<dbReference type="GO" id="GO:0034473">
    <property type="term" value="P:U1 snRNA 3'-end processing"/>
    <property type="evidence" value="ECO:0007669"/>
    <property type="project" value="TreeGrafter"/>
</dbReference>
<dbReference type="GO" id="GO:0000177">
    <property type="term" value="C:cytoplasmic exosome (RNase complex)"/>
    <property type="evidence" value="ECO:0007669"/>
    <property type="project" value="TreeGrafter"/>
</dbReference>
<dbReference type="InterPro" id="IPR027408">
    <property type="entry name" value="PNPase/RNase_PH_dom_sf"/>
</dbReference>
<reference evidence="10 11" key="1">
    <citation type="submission" date="2020-04" db="EMBL/GenBank/DDBJ databases">
        <title>Perkinsus olseni comparative genomics.</title>
        <authorList>
            <person name="Bogema D.R."/>
        </authorList>
    </citation>
    <scope>NUCLEOTIDE SEQUENCE [LARGE SCALE GENOMIC DNA]</scope>
    <source>
        <strain evidence="10">ATCC PRA-179</strain>
    </source>
</reference>
<evidence type="ECO:0000256" key="6">
    <source>
        <dbReference type="ARBA" id="ARBA00023242"/>
    </source>
</evidence>
<dbReference type="PANTHER" id="PTHR11097">
    <property type="entry name" value="EXOSOME COMPLEX EXONUCLEASE RIBOSOMAL RNA PROCESSING PROTEIN"/>
    <property type="match status" value="1"/>
</dbReference>
<evidence type="ECO:0000313" key="11">
    <source>
        <dbReference type="Proteomes" id="UP000570595"/>
    </source>
</evidence>
<evidence type="ECO:0000313" key="10">
    <source>
        <dbReference type="EMBL" id="KAF4659021.1"/>
    </source>
</evidence>
<dbReference type="CDD" id="cd11368">
    <property type="entry name" value="RNase_PH_RRP45"/>
    <property type="match status" value="1"/>
</dbReference>
<dbReference type="PANTHER" id="PTHR11097:SF14">
    <property type="entry name" value="EXOSOME COMPLEX COMPONENT RRP45"/>
    <property type="match status" value="1"/>
</dbReference>
<feature type="region of interest" description="Disordered" evidence="7">
    <location>
        <begin position="385"/>
        <end position="448"/>
    </location>
</feature>
<protein>
    <submittedName>
        <fullName evidence="10">Exosome complex component RRP45</fullName>
    </submittedName>
</protein>